<dbReference type="Proteomes" id="UP000198553">
    <property type="component" value="Unassembled WGS sequence"/>
</dbReference>
<dbReference type="STRING" id="930146.SAMN05192533_104226"/>
<dbReference type="RefSeq" id="WP_090743372.1">
    <property type="nucleotide sequence ID" value="NZ_FOBW01000004.1"/>
</dbReference>
<dbReference type="EMBL" id="FOBW01000004">
    <property type="protein sequence ID" value="SEM65165.1"/>
    <property type="molecule type" value="Genomic_DNA"/>
</dbReference>
<sequence length="367" mass="38925">MSKLKIGLSAVFMLLLLGMFSTGAFAEGEFDPTSTNPAPGINVGTIDSEGQKNIHRTHGNFQNNTNSCANCHSTHQGDTSTLLKFENAEYDMCLSCHDGTMGFYNVLGEGAGAGTFNDTHQSSSMHNVKSGVAISAAPGATFEADAIELTCSSCHNPHGSVNDRLLREEVVTASMGKQGGLYAGLEKGTKAITLELTPDPDFEDLNAMTTTSGLQITTSVGPKGNTDKQNYAKFCSTCHDDYLAGSGNQSSFSGHYSHTTNSASAGRNCASCHYAHGTDITLLKDTLGHTVADKVAEGWDPAVAEEYMKDVSAAGSSLKKYTNMVVCWTCHQTSKAIDTQQPDSKYLAPIQGKYGIQDAFLGKPGIR</sequence>
<accession>A0A1H8A339</accession>
<proteinExistence type="predicted"/>
<feature type="domain" description="Doubled CXXCH motif" evidence="3">
    <location>
        <begin position="61"/>
        <end position="101"/>
    </location>
</feature>
<dbReference type="InterPro" id="IPR051829">
    <property type="entry name" value="Multiheme_Cytochr_ET"/>
</dbReference>
<dbReference type="GO" id="GO:0016491">
    <property type="term" value="F:oxidoreductase activity"/>
    <property type="evidence" value="ECO:0007669"/>
    <property type="project" value="TreeGrafter"/>
</dbReference>
<feature type="chain" id="PRO_5011628572" evidence="2">
    <location>
        <begin position="27"/>
        <end position="367"/>
    </location>
</feature>
<feature type="domain" description="Doubled CXXCH motif" evidence="3">
    <location>
        <begin position="150"/>
        <end position="169"/>
    </location>
</feature>
<dbReference type="AlphaFoldDB" id="A0A1H8A339"/>
<gene>
    <name evidence="4" type="ORF">SAMN05192533_104226</name>
</gene>
<dbReference type="Pfam" id="PF09699">
    <property type="entry name" value="Paired_CXXCH_1"/>
    <property type="match status" value="2"/>
</dbReference>
<dbReference type="PANTHER" id="PTHR35038:SF6">
    <property type="entry name" value="SURFACE LOCALIZED DECAHEME CYTOCHROME C LIPOPROTEIN"/>
    <property type="match status" value="1"/>
</dbReference>
<evidence type="ECO:0000259" key="3">
    <source>
        <dbReference type="Pfam" id="PF09699"/>
    </source>
</evidence>
<dbReference type="SUPFAM" id="SSF48695">
    <property type="entry name" value="Multiheme cytochromes"/>
    <property type="match status" value="1"/>
</dbReference>
<organism evidence="4 5">
    <name type="scientific">Mesobacillus persicus</name>
    <dbReference type="NCBI Taxonomy" id="930146"/>
    <lineage>
        <taxon>Bacteria</taxon>
        <taxon>Bacillati</taxon>
        <taxon>Bacillota</taxon>
        <taxon>Bacilli</taxon>
        <taxon>Bacillales</taxon>
        <taxon>Bacillaceae</taxon>
        <taxon>Mesobacillus</taxon>
    </lineage>
</organism>
<evidence type="ECO:0000256" key="2">
    <source>
        <dbReference type="SAM" id="SignalP"/>
    </source>
</evidence>
<evidence type="ECO:0000313" key="4">
    <source>
        <dbReference type="EMBL" id="SEM65165.1"/>
    </source>
</evidence>
<dbReference type="InterPro" id="IPR036280">
    <property type="entry name" value="Multihaem_cyt_sf"/>
</dbReference>
<dbReference type="OrthoDB" id="10939at2"/>
<evidence type="ECO:0000256" key="1">
    <source>
        <dbReference type="ARBA" id="ARBA00022729"/>
    </source>
</evidence>
<feature type="signal peptide" evidence="2">
    <location>
        <begin position="1"/>
        <end position="26"/>
    </location>
</feature>
<keyword evidence="1 2" id="KW-0732">Signal</keyword>
<dbReference type="Gene3D" id="1.10.1130.10">
    <property type="entry name" value="Flavocytochrome C3, Chain A"/>
    <property type="match status" value="1"/>
</dbReference>
<keyword evidence="5" id="KW-1185">Reference proteome</keyword>
<dbReference type="Gene3D" id="3.90.10.10">
    <property type="entry name" value="Cytochrome C3"/>
    <property type="match status" value="1"/>
</dbReference>
<dbReference type="PANTHER" id="PTHR35038">
    <property type="entry name" value="DISSIMILATORY SULFITE REDUCTASE SIRA"/>
    <property type="match status" value="1"/>
</dbReference>
<protein>
    <submittedName>
        <fullName evidence="4">Doubled CXXCH domain-containing protein</fullName>
    </submittedName>
</protein>
<evidence type="ECO:0000313" key="5">
    <source>
        <dbReference type="Proteomes" id="UP000198553"/>
    </source>
</evidence>
<name>A0A1H8A339_9BACI</name>
<dbReference type="InterPro" id="IPR010177">
    <property type="entry name" value="Paired_CXXCH_1"/>
</dbReference>
<reference evidence="5" key="1">
    <citation type="submission" date="2016-10" db="EMBL/GenBank/DDBJ databases">
        <authorList>
            <person name="Varghese N."/>
            <person name="Submissions S."/>
        </authorList>
    </citation>
    <scope>NUCLEOTIDE SEQUENCE [LARGE SCALE GENOMIC DNA]</scope>
    <source>
        <strain evidence="5">B48,IBRC-M 10115,DSM 25386,CECT 8001</strain>
    </source>
</reference>